<dbReference type="NCBIfam" id="TIGR01515">
    <property type="entry name" value="branching_enzym"/>
    <property type="match status" value="1"/>
</dbReference>
<comment type="catalytic activity">
    <reaction evidence="1 8">
        <text>Transfers a segment of a (1-&gt;4)-alpha-D-glucan chain to a primary hydroxy group in a similar glucan chain.</text>
        <dbReference type="EC" id="2.4.1.18"/>
    </reaction>
</comment>
<dbReference type="PANTHER" id="PTHR43651:SF3">
    <property type="entry name" value="1,4-ALPHA-GLUCAN-BRANCHING ENZYME"/>
    <property type="match status" value="1"/>
</dbReference>
<accession>A0ABY6FZG1</accession>
<dbReference type="NCBIfam" id="NF003811">
    <property type="entry name" value="PRK05402.1"/>
    <property type="match status" value="1"/>
</dbReference>
<evidence type="ECO:0000313" key="11">
    <source>
        <dbReference type="EMBL" id="UYG15986.1"/>
    </source>
</evidence>
<evidence type="ECO:0000256" key="9">
    <source>
        <dbReference type="SAM" id="MobiDB-lite"/>
    </source>
</evidence>
<comment type="similarity">
    <text evidence="3 8">Belongs to the glycosyl hydrolase 13 family. GlgB subfamily.</text>
</comment>
<evidence type="ECO:0000256" key="2">
    <source>
        <dbReference type="ARBA" id="ARBA00004964"/>
    </source>
</evidence>
<dbReference type="RefSeq" id="WP_263593199.1">
    <property type="nucleotide sequence ID" value="NZ_CP107020.1"/>
</dbReference>
<evidence type="ECO:0000259" key="10">
    <source>
        <dbReference type="SMART" id="SM00642"/>
    </source>
</evidence>
<feature type="active site" description="Nucleophile" evidence="8">
    <location>
        <position position="568"/>
    </location>
</feature>
<dbReference type="Gene3D" id="3.20.20.80">
    <property type="entry name" value="Glycosidases"/>
    <property type="match status" value="1"/>
</dbReference>
<feature type="active site" description="Proton donor" evidence="8">
    <location>
        <position position="621"/>
    </location>
</feature>
<dbReference type="EC" id="2.4.1.18" evidence="8"/>
<name>A0ABY6FZG1_9MICO</name>
<keyword evidence="7 8" id="KW-0119">Carbohydrate metabolism</keyword>
<dbReference type="NCBIfam" id="NF008967">
    <property type="entry name" value="PRK12313.1"/>
    <property type="match status" value="1"/>
</dbReference>
<dbReference type="Pfam" id="PF02922">
    <property type="entry name" value="CBM_48"/>
    <property type="match status" value="1"/>
</dbReference>
<feature type="compositionally biased region" description="Low complexity" evidence="9">
    <location>
        <begin position="63"/>
        <end position="79"/>
    </location>
</feature>
<evidence type="ECO:0000313" key="12">
    <source>
        <dbReference type="Proteomes" id="UP001164305"/>
    </source>
</evidence>
<feature type="region of interest" description="Disordered" evidence="9">
    <location>
        <begin position="1"/>
        <end position="171"/>
    </location>
</feature>
<dbReference type="PANTHER" id="PTHR43651">
    <property type="entry name" value="1,4-ALPHA-GLUCAN-BRANCHING ENZYME"/>
    <property type="match status" value="1"/>
</dbReference>
<dbReference type="InterPro" id="IPR054169">
    <property type="entry name" value="GlgB_N"/>
</dbReference>
<dbReference type="InterPro" id="IPR006047">
    <property type="entry name" value="GH13_cat_dom"/>
</dbReference>
<dbReference type="InterPro" id="IPR004193">
    <property type="entry name" value="Glyco_hydro_13_N"/>
</dbReference>
<dbReference type="Proteomes" id="UP001164305">
    <property type="component" value="Chromosome"/>
</dbReference>
<reference evidence="11" key="1">
    <citation type="submission" date="2022-10" db="EMBL/GenBank/DDBJ databases">
        <title>Whole-Genome Sequencing of Brachybacterium huguangmaarense BRM-3, Isolated from Betula schmidtii.</title>
        <authorList>
            <person name="Haam D."/>
        </authorList>
    </citation>
    <scope>NUCLEOTIDE SEQUENCE</scope>
    <source>
        <strain evidence="11">BRM-3</strain>
    </source>
</reference>
<dbReference type="EMBL" id="CP107020">
    <property type="protein sequence ID" value="UYG15986.1"/>
    <property type="molecule type" value="Genomic_DNA"/>
</dbReference>
<dbReference type="SUPFAM" id="SSF51011">
    <property type="entry name" value="Glycosyl hydrolase domain"/>
    <property type="match status" value="1"/>
</dbReference>
<dbReference type="CDD" id="cd02855">
    <property type="entry name" value="E_set_GBE_prok_N"/>
    <property type="match status" value="1"/>
</dbReference>
<dbReference type="Pfam" id="PF00128">
    <property type="entry name" value="Alpha-amylase"/>
    <property type="match status" value="1"/>
</dbReference>
<dbReference type="GO" id="GO:0003844">
    <property type="term" value="F:1,4-alpha-glucan branching enzyme activity"/>
    <property type="evidence" value="ECO:0007669"/>
    <property type="project" value="UniProtKB-EC"/>
</dbReference>
<dbReference type="Pfam" id="PF02806">
    <property type="entry name" value="Alpha-amylase_C"/>
    <property type="match status" value="1"/>
</dbReference>
<comment type="pathway">
    <text evidence="2 8">Glycan biosynthesis; glycogen biosynthesis.</text>
</comment>
<dbReference type="InterPro" id="IPR014756">
    <property type="entry name" value="Ig_E-set"/>
</dbReference>
<feature type="compositionally biased region" description="Low complexity" evidence="9">
    <location>
        <begin position="115"/>
        <end position="168"/>
    </location>
</feature>
<comment type="function">
    <text evidence="8">Catalyzes the formation of the alpha-1,6-glucosidic linkages in glycogen by scission of a 1,4-alpha-linked oligosaccharide from growing alpha-1,4-glucan chains and the subsequent attachment of the oligosaccharide to the alpha-1,6 position.</text>
</comment>
<dbReference type="InterPro" id="IPR006048">
    <property type="entry name" value="A-amylase/branching_C"/>
</dbReference>
<dbReference type="Pfam" id="PF22019">
    <property type="entry name" value="GlgB_N"/>
    <property type="match status" value="1"/>
</dbReference>
<feature type="compositionally biased region" description="Low complexity" evidence="9">
    <location>
        <begin position="90"/>
        <end position="104"/>
    </location>
</feature>
<dbReference type="InterPro" id="IPR013780">
    <property type="entry name" value="Glyco_hydro_b"/>
</dbReference>
<keyword evidence="12" id="KW-1185">Reference proteome</keyword>
<feature type="compositionally biased region" description="Low complexity" evidence="9">
    <location>
        <begin position="36"/>
        <end position="52"/>
    </location>
</feature>
<evidence type="ECO:0000256" key="5">
    <source>
        <dbReference type="ARBA" id="ARBA00022679"/>
    </source>
</evidence>
<dbReference type="InterPro" id="IPR013783">
    <property type="entry name" value="Ig-like_fold"/>
</dbReference>
<dbReference type="InterPro" id="IPR044143">
    <property type="entry name" value="GlgB_N_E_set_prok"/>
</dbReference>
<dbReference type="CDD" id="cd11322">
    <property type="entry name" value="AmyAc_Glg_BE"/>
    <property type="match status" value="1"/>
</dbReference>
<sequence length="892" mass="97483">MPDRDAPRRTTPADPAASADAAGTPNAPKRTRATRAKAATGAEGAEPTAAPARRTRTTKAKPAETAEAAETTGTTPAPAKRTRTTKAKAAETAEAAASTPAAPAKRTRATKAKPVEAAETPAAPAKRTRTATAKTAEAAETPAAPRRTRATAKTTKAAAPAAEPAAAPRPLPASEHELGAAATGSYHDPHSVLGAHPYDGAVTVRTLKPLAQAVAVVLPDGTTVEMEHEYNGIWRAVVAREDLPRYTLRVQWTDGAAPVDVEDPYRFLPTLGELDLYLLQEGRHEELWKALGAHVREVDGVAGTSFSVWAPNARAVQVVGDFDAWDGRTCSLRSLGGSGIWELFLPGVGDGAVYKYRILGADGVWRDKADPLARRTEVPPATGSIVTASSYEWDDDAWLAERAQTQAIASPMSIYEVHLASWRPGLGYRELADELVAYVREMGFTHVEFMPVAEHPFGGSWGYQVTGYYAPTSRLGSPDDLRHLIDTLHRAGIGVIMDWVPAHFPKDEFALARFDGTPLYEHADPRKGEHPDWGTYIFDLGRREVKNFLVANACYWLEEFHVDGLRVDAVASMLYLDYSREDGQWVPNEYGGRENLESIQFLQEVNATAYKRAPGITMIAEESTSFPGVTRPTDQGGLGFGFKWNMGWMHDTLEYLSEEPIHRQYHHGELTFSMVYQYSENFVLPISHDEVVHGKGSLLRKTPGDDWQQAATTRAYLAFQWAHPGKQLIFMGTEFAQGTEWSEETGLPWWLLEYPLHRGVQQLVRDLNGLQHRYPALSELDQDPAGFEWLVGDDAGHDTIAFARRARNGDPVVVVVNFSSVPWEGYRVPLPEGGGWSEVLNSDAPVYGGSGVGNLGRVDAEQVPMHGREHSVRLSVPPLGAVILVPERLTAR</sequence>
<evidence type="ECO:0000256" key="3">
    <source>
        <dbReference type="ARBA" id="ARBA00009000"/>
    </source>
</evidence>
<gene>
    <name evidence="8 11" type="primary">glgB</name>
    <name evidence="11" type="ORF">BRM3_10110</name>
</gene>
<proteinExistence type="inferred from homology"/>
<evidence type="ECO:0000256" key="1">
    <source>
        <dbReference type="ARBA" id="ARBA00000826"/>
    </source>
</evidence>
<dbReference type="Gene3D" id="2.60.40.1180">
    <property type="entry name" value="Golgi alpha-mannosidase II"/>
    <property type="match status" value="1"/>
</dbReference>
<dbReference type="HAMAP" id="MF_00685">
    <property type="entry name" value="GlgB"/>
    <property type="match status" value="1"/>
</dbReference>
<feature type="compositionally biased region" description="Low complexity" evidence="9">
    <location>
        <begin position="9"/>
        <end position="28"/>
    </location>
</feature>
<dbReference type="SMART" id="SM00642">
    <property type="entry name" value="Aamy"/>
    <property type="match status" value="1"/>
</dbReference>
<evidence type="ECO:0000256" key="8">
    <source>
        <dbReference type="HAMAP-Rule" id="MF_00685"/>
    </source>
</evidence>
<dbReference type="InterPro" id="IPR017853">
    <property type="entry name" value="GH"/>
</dbReference>
<evidence type="ECO:0000256" key="6">
    <source>
        <dbReference type="ARBA" id="ARBA00023056"/>
    </source>
</evidence>
<feature type="domain" description="Glycosyl hydrolase family 13 catalytic" evidence="10">
    <location>
        <begin position="416"/>
        <end position="771"/>
    </location>
</feature>
<dbReference type="Gene3D" id="2.60.40.10">
    <property type="entry name" value="Immunoglobulins"/>
    <property type="match status" value="2"/>
</dbReference>
<keyword evidence="8 11" id="KW-0328">Glycosyltransferase</keyword>
<dbReference type="SUPFAM" id="SSF51445">
    <property type="entry name" value="(Trans)glycosidases"/>
    <property type="match status" value="1"/>
</dbReference>
<evidence type="ECO:0000256" key="4">
    <source>
        <dbReference type="ARBA" id="ARBA00022600"/>
    </source>
</evidence>
<keyword evidence="6 8" id="KW-0320">Glycogen biosynthesis</keyword>
<organism evidence="11 12">
    <name type="scientific">Brachybacterium huguangmaarense</name>
    <dbReference type="NCBI Taxonomy" id="1652028"/>
    <lineage>
        <taxon>Bacteria</taxon>
        <taxon>Bacillati</taxon>
        <taxon>Actinomycetota</taxon>
        <taxon>Actinomycetes</taxon>
        <taxon>Micrococcales</taxon>
        <taxon>Dermabacteraceae</taxon>
        <taxon>Brachybacterium</taxon>
    </lineage>
</organism>
<keyword evidence="5 8" id="KW-0808">Transferase</keyword>
<keyword evidence="4 8" id="KW-0321">Glycogen metabolism</keyword>
<protein>
    <recommendedName>
        <fullName evidence="8">1,4-alpha-glucan branching enzyme GlgB</fullName>
        <ecNumber evidence="8">2.4.1.18</ecNumber>
    </recommendedName>
    <alternativeName>
        <fullName evidence="8">1,4-alpha-D-glucan:1,4-alpha-D-glucan 6-glucosyl-transferase</fullName>
    </alternativeName>
    <alternativeName>
        <fullName evidence="8">Alpha-(1-&gt;4)-glucan branching enzyme</fullName>
    </alternativeName>
    <alternativeName>
        <fullName evidence="8">Glycogen branching enzyme</fullName>
        <shortName evidence="8">BE</shortName>
    </alternativeName>
</protein>
<evidence type="ECO:0000256" key="7">
    <source>
        <dbReference type="ARBA" id="ARBA00023277"/>
    </source>
</evidence>
<comment type="subunit">
    <text evidence="8">Monomer.</text>
</comment>
<dbReference type="InterPro" id="IPR006407">
    <property type="entry name" value="GlgB"/>
</dbReference>
<dbReference type="SUPFAM" id="SSF81296">
    <property type="entry name" value="E set domains"/>
    <property type="match status" value="2"/>
</dbReference>